<proteinExistence type="predicted"/>
<accession>A0A4R7UX72</accession>
<sequence>MASVLRPDYPIKTDRLVLRPFAADDLDALVAYQQLPDVARFLMWPPRDRAQAEASLKYRIEHPTLEKEGDVLVLAVELQDTGALIGDVNLSWMSEWDRTGEFGFVFDPAYHGRGYAREAATEVLRLGFEQMGLHRIIGRADARNDASAALMTRLGLRKEAHFVKNGRVKGEWTDEVVFAMLSEEWPDHRP</sequence>
<dbReference type="EMBL" id="SOCP01000020">
    <property type="protein sequence ID" value="TDV41428.1"/>
    <property type="molecule type" value="Genomic_DNA"/>
</dbReference>
<evidence type="ECO:0000313" key="2">
    <source>
        <dbReference type="EMBL" id="TDV41428.1"/>
    </source>
</evidence>
<dbReference type="PANTHER" id="PTHR43792">
    <property type="entry name" value="GNAT FAMILY, PUTATIVE (AFU_ORTHOLOGUE AFUA_3G00765)-RELATED-RELATED"/>
    <property type="match status" value="1"/>
</dbReference>
<evidence type="ECO:0000313" key="3">
    <source>
        <dbReference type="Proteomes" id="UP000294927"/>
    </source>
</evidence>
<protein>
    <submittedName>
        <fullName evidence="2">RimJ/RimL family protein N-acetyltransferase</fullName>
    </submittedName>
</protein>
<dbReference type="Gene3D" id="3.40.630.30">
    <property type="match status" value="1"/>
</dbReference>
<dbReference type="PROSITE" id="PS51186">
    <property type="entry name" value="GNAT"/>
    <property type="match status" value="1"/>
</dbReference>
<organism evidence="2 3">
    <name type="scientific">Actinophytocola oryzae</name>
    <dbReference type="NCBI Taxonomy" id="502181"/>
    <lineage>
        <taxon>Bacteria</taxon>
        <taxon>Bacillati</taxon>
        <taxon>Actinomycetota</taxon>
        <taxon>Actinomycetes</taxon>
        <taxon>Pseudonocardiales</taxon>
        <taxon>Pseudonocardiaceae</taxon>
    </lineage>
</organism>
<dbReference type="Proteomes" id="UP000294927">
    <property type="component" value="Unassembled WGS sequence"/>
</dbReference>
<dbReference type="Pfam" id="PF13302">
    <property type="entry name" value="Acetyltransf_3"/>
    <property type="match status" value="1"/>
</dbReference>
<dbReference type="PANTHER" id="PTHR43792:SF1">
    <property type="entry name" value="N-ACETYLTRANSFERASE DOMAIN-CONTAINING PROTEIN"/>
    <property type="match status" value="1"/>
</dbReference>
<gene>
    <name evidence="2" type="ORF">CLV71_120118</name>
</gene>
<dbReference type="GO" id="GO:0016747">
    <property type="term" value="F:acyltransferase activity, transferring groups other than amino-acyl groups"/>
    <property type="evidence" value="ECO:0007669"/>
    <property type="project" value="InterPro"/>
</dbReference>
<dbReference type="InterPro" id="IPR000182">
    <property type="entry name" value="GNAT_dom"/>
</dbReference>
<dbReference type="AlphaFoldDB" id="A0A4R7UX72"/>
<dbReference type="SUPFAM" id="SSF55729">
    <property type="entry name" value="Acyl-CoA N-acyltransferases (Nat)"/>
    <property type="match status" value="1"/>
</dbReference>
<feature type="domain" description="N-acetyltransferase" evidence="1">
    <location>
        <begin position="16"/>
        <end position="183"/>
    </location>
</feature>
<keyword evidence="3" id="KW-1185">Reference proteome</keyword>
<evidence type="ECO:0000259" key="1">
    <source>
        <dbReference type="PROSITE" id="PS51186"/>
    </source>
</evidence>
<comment type="caution">
    <text evidence="2">The sequence shown here is derived from an EMBL/GenBank/DDBJ whole genome shotgun (WGS) entry which is preliminary data.</text>
</comment>
<keyword evidence="2" id="KW-0808">Transferase</keyword>
<dbReference type="InterPro" id="IPR051531">
    <property type="entry name" value="N-acetyltransferase"/>
</dbReference>
<reference evidence="2 3" key="1">
    <citation type="submission" date="2019-03" db="EMBL/GenBank/DDBJ databases">
        <title>Genomic Encyclopedia of Archaeal and Bacterial Type Strains, Phase II (KMG-II): from individual species to whole genera.</title>
        <authorList>
            <person name="Goeker M."/>
        </authorList>
    </citation>
    <scope>NUCLEOTIDE SEQUENCE [LARGE SCALE GENOMIC DNA]</scope>
    <source>
        <strain evidence="2 3">DSM 45499</strain>
    </source>
</reference>
<name>A0A4R7UX72_9PSEU</name>
<dbReference type="InterPro" id="IPR016181">
    <property type="entry name" value="Acyl_CoA_acyltransferase"/>
</dbReference>